<proteinExistence type="predicted"/>
<organism evidence="1 2">
    <name type="scientific">Flavobacterium aureirubrum</name>
    <dbReference type="NCBI Taxonomy" id="3133147"/>
    <lineage>
        <taxon>Bacteria</taxon>
        <taxon>Pseudomonadati</taxon>
        <taxon>Bacteroidota</taxon>
        <taxon>Flavobacteriia</taxon>
        <taxon>Flavobacteriales</taxon>
        <taxon>Flavobacteriaceae</taxon>
        <taxon>Flavobacterium</taxon>
    </lineage>
</organism>
<gene>
    <name evidence="1" type="ORF">WFZ85_10990</name>
</gene>
<dbReference type="RefSeq" id="WP_342696340.1">
    <property type="nucleotide sequence ID" value="NZ_JBCGDO010000014.1"/>
</dbReference>
<reference evidence="1 2" key="1">
    <citation type="submission" date="2024-03" db="EMBL/GenBank/DDBJ databases">
        <title>Two novel species of the genus Flavobacterium exhibiting potentially degradation of complex polysaccharides.</title>
        <authorList>
            <person name="Lian X."/>
        </authorList>
    </citation>
    <scope>NUCLEOTIDE SEQUENCE [LARGE SCALE GENOMIC DNA]</scope>
    <source>
        <strain evidence="2">j3</strain>
    </source>
</reference>
<protein>
    <submittedName>
        <fullName evidence="1">Uncharacterized protein</fullName>
    </submittedName>
</protein>
<comment type="caution">
    <text evidence="1">The sequence shown here is derived from an EMBL/GenBank/DDBJ whole genome shotgun (WGS) entry which is preliminary data.</text>
</comment>
<accession>A0ABU9N8R8</accession>
<keyword evidence="2" id="KW-1185">Reference proteome</keyword>
<evidence type="ECO:0000313" key="1">
    <source>
        <dbReference type="EMBL" id="MEM0543142.1"/>
    </source>
</evidence>
<name>A0ABU9N8R8_9FLAO</name>
<sequence length="278" mass="31772">MTQNNLEAYKKAIKQQYDTEKTGLYSSLLLQPSRANLRKLCVERLKENQSQDDATTFKVFFGFEFGEGNLNRLKSETDRFRALENFLKNTTDCNAIEAINLIALLVDYTPRPFLKFAKHFSGNEAAPFNTTPENTVESKAEDFPATVPQTKKRKLMYGILGVTGLFSIGYTAKDVAFPEKECMQWQKDHYELIDCSSSAQQAFAGFSDIIPIDHNEMMLRRVIPTDTTVFFKNGEPQIWYCKINQKIECFNTHGTHPETGKALRPITKYIIEKYGLGK</sequence>
<evidence type="ECO:0000313" key="2">
    <source>
        <dbReference type="Proteomes" id="UP001460072"/>
    </source>
</evidence>
<dbReference type="EMBL" id="JBCGDO010000014">
    <property type="protein sequence ID" value="MEM0543142.1"/>
    <property type="molecule type" value="Genomic_DNA"/>
</dbReference>
<dbReference type="Proteomes" id="UP001460072">
    <property type="component" value="Unassembled WGS sequence"/>
</dbReference>